<evidence type="ECO:0000256" key="1">
    <source>
        <dbReference type="SAM" id="MobiDB-lite"/>
    </source>
</evidence>
<dbReference type="KEGG" id="dpx:DAPPUDRAFT_239091"/>
<keyword evidence="3" id="KW-1185">Reference proteome</keyword>
<dbReference type="InParanoid" id="E9G8B1"/>
<dbReference type="EMBL" id="GL732535">
    <property type="protein sequence ID" value="EFX83946.1"/>
    <property type="molecule type" value="Genomic_DNA"/>
</dbReference>
<proteinExistence type="predicted"/>
<organism evidence="2 3">
    <name type="scientific">Daphnia pulex</name>
    <name type="common">Water flea</name>
    <dbReference type="NCBI Taxonomy" id="6669"/>
    <lineage>
        <taxon>Eukaryota</taxon>
        <taxon>Metazoa</taxon>
        <taxon>Ecdysozoa</taxon>
        <taxon>Arthropoda</taxon>
        <taxon>Crustacea</taxon>
        <taxon>Branchiopoda</taxon>
        <taxon>Diplostraca</taxon>
        <taxon>Cladocera</taxon>
        <taxon>Anomopoda</taxon>
        <taxon>Daphniidae</taxon>
        <taxon>Daphnia</taxon>
    </lineage>
</organism>
<dbReference type="AlphaFoldDB" id="E9G8B1"/>
<evidence type="ECO:0000313" key="2">
    <source>
        <dbReference type="EMBL" id="EFX83946.1"/>
    </source>
</evidence>
<dbReference type="HOGENOM" id="CLU_181004_0_0_1"/>
<reference evidence="2 3" key="1">
    <citation type="journal article" date="2011" name="Science">
        <title>The ecoresponsive genome of Daphnia pulex.</title>
        <authorList>
            <person name="Colbourne J.K."/>
            <person name="Pfrender M.E."/>
            <person name="Gilbert D."/>
            <person name="Thomas W.K."/>
            <person name="Tucker A."/>
            <person name="Oakley T.H."/>
            <person name="Tokishita S."/>
            <person name="Aerts A."/>
            <person name="Arnold G.J."/>
            <person name="Basu M.K."/>
            <person name="Bauer D.J."/>
            <person name="Caceres C.E."/>
            <person name="Carmel L."/>
            <person name="Casola C."/>
            <person name="Choi J.H."/>
            <person name="Detter J.C."/>
            <person name="Dong Q."/>
            <person name="Dusheyko S."/>
            <person name="Eads B.D."/>
            <person name="Frohlich T."/>
            <person name="Geiler-Samerotte K.A."/>
            <person name="Gerlach D."/>
            <person name="Hatcher P."/>
            <person name="Jogdeo S."/>
            <person name="Krijgsveld J."/>
            <person name="Kriventseva E.V."/>
            <person name="Kultz D."/>
            <person name="Laforsch C."/>
            <person name="Lindquist E."/>
            <person name="Lopez J."/>
            <person name="Manak J.R."/>
            <person name="Muller J."/>
            <person name="Pangilinan J."/>
            <person name="Patwardhan R.P."/>
            <person name="Pitluck S."/>
            <person name="Pritham E.J."/>
            <person name="Rechtsteiner A."/>
            <person name="Rho M."/>
            <person name="Rogozin I.B."/>
            <person name="Sakarya O."/>
            <person name="Salamov A."/>
            <person name="Schaack S."/>
            <person name="Shapiro H."/>
            <person name="Shiga Y."/>
            <person name="Skalitzky C."/>
            <person name="Smith Z."/>
            <person name="Souvorov A."/>
            <person name="Sung W."/>
            <person name="Tang Z."/>
            <person name="Tsuchiya D."/>
            <person name="Tu H."/>
            <person name="Vos H."/>
            <person name="Wang M."/>
            <person name="Wolf Y.I."/>
            <person name="Yamagata H."/>
            <person name="Yamada T."/>
            <person name="Ye Y."/>
            <person name="Shaw J.R."/>
            <person name="Andrews J."/>
            <person name="Crease T.J."/>
            <person name="Tang H."/>
            <person name="Lucas S.M."/>
            <person name="Robertson H.M."/>
            <person name="Bork P."/>
            <person name="Koonin E.V."/>
            <person name="Zdobnov E.M."/>
            <person name="Grigoriev I.V."/>
            <person name="Lynch M."/>
            <person name="Boore J.L."/>
        </authorList>
    </citation>
    <scope>NUCLEOTIDE SEQUENCE [LARGE SCALE GENOMIC DNA]</scope>
</reference>
<accession>E9G8B1</accession>
<name>E9G8B1_DAPPU</name>
<protein>
    <submittedName>
        <fullName evidence="2">Uncharacterized protein</fullName>
    </submittedName>
</protein>
<feature type="region of interest" description="Disordered" evidence="1">
    <location>
        <begin position="86"/>
        <end position="113"/>
    </location>
</feature>
<evidence type="ECO:0000313" key="3">
    <source>
        <dbReference type="Proteomes" id="UP000000305"/>
    </source>
</evidence>
<dbReference type="PhylomeDB" id="E9G8B1"/>
<gene>
    <name evidence="2" type="ORF">DAPPUDRAFT_239091</name>
</gene>
<sequence>MCRDKSTLFLCGTLESFGPGMDILEPTLAFVHNQRSAPSLSSRRKLIQLLLHRFVHKNTTCLSSLTSWNTSVVASVLLLHTRSHSPRDNAQVMQRRRREDGHQNISVISKMQK</sequence>
<dbReference type="Proteomes" id="UP000000305">
    <property type="component" value="Unassembled WGS sequence"/>
</dbReference>
<feature type="compositionally biased region" description="Polar residues" evidence="1">
    <location>
        <begin position="103"/>
        <end position="113"/>
    </location>
</feature>